<evidence type="ECO:0000313" key="2">
    <source>
        <dbReference type="EMBL" id="KAK7020716.1"/>
    </source>
</evidence>
<evidence type="ECO:0008006" key="4">
    <source>
        <dbReference type="Google" id="ProtNLM"/>
    </source>
</evidence>
<dbReference type="Proteomes" id="UP001383192">
    <property type="component" value="Unassembled WGS sequence"/>
</dbReference>
<gene>
    <name evidence="2" type="ORF">VNI00_017616</name>
</gene>
<accession>A0AAW0B3M7</accession>
<name>A0AAW0B3M7_9AGAR</name>
<evidence type="ECO:0000313" key="3">
    <source>
        <dbReference type="Proteomes" id="UP001383192"/>
    </source>
</evidence>
<proteinExistence type="predicted"/>
<reference evidence="2 3" key="1">
    <citation type="submission" date="2024-01" db="EMBL/GenBank/DDBJ databases">
        <title>A draft genome for a cacao thread blight-causing isolate of Paramarasmius palmivorus.</title>
        <authorList>
            <person name="Baruah I.K."/>
            <person name="Bukari Y."/>
            <person name="Amoako-Attah I."/>
            <person name="Meinhardt L.W."/>
            <person name="Bailey B.A."/>
            <person name="Cohen S.P."/>
        </authorList>
    </citation>
    <scope>NUCLEOTIDE SEQUENCE [LARGE SCALE GENOMIC DNA]</scope>
    <source>
        <strain evidence="2 3">GH-12</strain>
    </source>
</reference>
<sequence>MSGDVVSVYSRFLDSPLDILPKTDEDEGSWMSRINPEGVNLHPSTIRFFKTRPDGDEAAWKVKFKRNHTNLTAKKRAGPEKIKTRDRINQANSRQRKRQKVEVLDAPNPEEHPSPVDSPPSHDAVLATATPTRKLDICDIQRPFMEKGAERIIWQGDCGGELSMLLPSIAGQQGDNELEPTPLAEKSSDYVLRISPEDLPRDATQLYQVIREALSRNKMVHLVGYRTPTSTLSEFNVGFIKTHHISPTRPVTVHSLLTHTRYQTIDGCSDGTEQTDIGTFLERMYNPSTIEAVLAINMVGKTFGEPAESLNDVLTVCRNIEYEEANMYAQHALNHAVWGLLHHAGYFTFNHQDAGGELAVSGVEQGYKLWTGYFLRCENRILHEKEVEDLESRNIKTVTILLAPGDVHLQPPGLVHSVYTPVPCFMKGSSMWLYDTLHHTELSRRVECLKGNLVTNQDFDQELIYTQLTAMLFGLKVLRAMDPTFQFYEYPLLALCSMLLDASYYIPAKSKARLFPSFTMYQGIVLRSTYLATTYGALCLANFLAPSVLMGKEITPPQVGDCPQPRDKVKDVRQYLKELGPFSKLCENTAREIRELLGGQPLAEKGRKVDSESMDLTLNGISWDL</sequence>
<organism evidence="2 3">
    <name type="scientific">Paramarasmius palmivorus</name>
    <dbReference type="NCBI Taxonomy" id="297713"/>
    <lineage>
        <taxon>Eukaryota</taxon>
        <taxon>Fungi</taxon>
        <taxon>Dikarya</taxon>
        <taxon>Basidiomycota</taxon>
        <taxon>Agaricomycotina</taxon>
        <taxon>Agaricomycetes</taxon>
        <taxon>Agaricomycetidae</taxon>
        <taxon>Agaricales</taxon>
        <taxon>Marasmiineae</taxon>
        <taxon>Marasmiaceae</taxon>
        <taxon>Paramarasmius</taxon>
    </lineage>
</organism>
<evidence type="ECO:0000256" key="1">
    <source>
        <dbReference type="SAM" id="MobiDB-lite"/>
    </source>
</evidence>
<dbReference type="SUPFAM" id="SSF51197">
    <property type="entry name" value="Clavaminate synthase-like"/>
    <property type="match status" value="1"/>
</dbReference>
<feature type="region of interest" description="Disordered" evidence="1">
    <location>
        <begin position="69"/>
        <end position="124"/>
    </location>
</feature>
<dbReference type="EMBL" id="JAYKXP010000181">
    <property type="protein sequence ID" value="KAK7020716.1"/>
    <property type="molecule type" value="Genomic_DNA"/>
</dbReference>
<keyword evidence="3" id="KW-1185">Reference proteome</keyword>
<dbReference type="AlphaFoldDB" id="A0AAW0B3M7"/>
<comment type="caution">
    <text evidence="2">The sequence shown here is derived from an EMBL/GenBank/DDBJ whole genome shotgun (WGS) entry which is preliminary data.</text>
</comment>
<protein>
    <recommendedName>
        <fullName evidence="4">JmjC domain-containing protein</fullName>
    </recommendedName>
</protein>
<feature type="compositionally biased region" description="Basic and acidic residues" evidence="1">
    <location>
        <begin position="77"/>
        <end position="88"/>
    </location>
</feature>